<sequence length="124" mass="13662">MLSAVLLDDYTITLRLVARWCACIRGDHCDRVASALYRKRETGVARSPASCRRSTGNCPRGLVRFRAPVRLSQSGRLANVRQGGGYWRNDPGECGGLFGHPAEGPTNHFSRPEDRGGKEFDSGR</sequence>
<evidence type="ECO:0000313" key="2">
    <source>
        <dbReference type="EMBL" id="OQR78505.1"/>
    </source>
</evidence>
<feature type="compositionally biased region" description="Basic and acidic residues" evidence="1">
    <location>
        <begin position="110"/>
        <end position="124"/>
    </location>
</feature>
<organism evidence="2 3">
    <name type="scientific">Tropilaelaps mercedesae</name>
    <dbReference type="NCBI Taxonomy" id="418985"/>
    <lineage>
        <taxon>Eukaryota</taxon>
        <taxon>Metazoa</taxon>
        <taxon>Ecdysozoa</taxon>
        <taxon>Arthropoda</taxon>
        <taxon>Chelicerata</taxon>
        <taxon>Arachnida</taxon>
        <taxon>Acari</taxon>
        <taxon>Parasitiformes</taxon>
        <taxon>Mesostigmata</taxon>
        <taxon>Gamasina</taxon>
        <taxon>Dermanyssoidea</taxon>
        <taxon>Laelapidae</taxon>
        <taxon>Tropilaelaps</taxon>
    </lineage>
</organism>
<protein>
    <submittedName>
        <fullName evidence="2">Uncharacterized protein</fullName>
    </submittedName>
</protein>
<dbReference type="Proteomes" id="UP000192247">
    <property type="component" value="Unassembled WGS sequence"/>
</dbReference>
<gene>
    <name evidence="2" type="ORF">BIW11_06366</name>
</gene>
<evidence type="ECO:0000313" key="3">
    <source>
        <dbReference type="Proteomes" id="UP000192247"/>
    </source>
</evidence>
<name>A0A1V9XYC1_9ACAR</name>
<dbReference type="EMBL" id="MNPL01002160">
    <property type="protein sequence ID" value="OQR78505.1"/>
    <property type="molecule type" value="Genomic_DNA"/>
</dbReference>
<accession>A0A1V9XYC1</accession>
<feature type="region of interest" description="Disordered" evidence="1">
    <location>
        <begin position="96"/>
        <end position="124"/>
    </location>
</feature>
<dbReference type="AlphaFoldDB" id="A0A1V9XYC1"/>
<reference evidence="2 3" key="1">
    <citation type="journal article" date="2017" name="Gigascience">
        <title>Draft genome of the honey bee ectoparasitic mite, Tropilaelaps mercedesae, is shaped by the parasitic life history.</title>
        <authorList>
            <person name="Dong X."/>
            <person name="Armstrong S.D."/>
            <person name="Xia D."/>
            <person name="Makepeace B.L."/>
            <person name="Darby A.C."/>
            <person name="Kadowaki T."/>
        </authorList>
    </citation>
    <scope>NUCLEOTIDE SEQUENCE [LARGE SCALE GENOMIC DNA]</scope>
    <source>
        <strain evidence="2">Wuxi-XJTLU</strain>
    </source>
</reference>
<dbReference type="InParanoid" id="A0A1V9XYC1"/>
<evidence type="ECO:0000256" key="1">
    <source>
        <dbReference type="SAM" id="MobiDB-lite"/>
    </source>
</evidence>
<comment type="caution">
    <text evidence="2">The sequence shown here is derived from an EMBL/GenBank/DDBJ whole genome shotgun (WGS) entry which is preliminary data.</text>
</comment>
<keyword evidence="3" id="KW-1185">Reference proteome</keyword>
<proteinExistence type="predicted"/>